<sequence>MTGPNALLVTKSSATHCRPWEDGPEHICAINRSHSNIVKFEKEDDEYEKTLQRLTCLSKRAVGVRSLVQDSNVKFLVPYNQNTDFVGRSTILDQVKARFNLTQSRTEVVRQSRVSLFGLGGVGETYSDMSVFWVHASNADRFRQSFNSIAEEYGIPRYDDPQSDVPMLVRKWLQREDLGRWIMVIDNADETELFFPSQQRRAQIDAVKYGLGLYVPECSEGLILVTTRNKETALKLAQGRPPVQVECMSSSEAHQLLRERVGDVEISADDTALLATRLENLPLALAQASAFIQEKSMPIKKYIRCLDESDSALVSRLSKPFGTVGRDDETPHAVTATWMVSFEQIQRQHVFASEVLSFISAMDHQAIPERFVADYYRQTRPGNSKTLEEDEVDEALGCLKGFCFISEAEAETVDMHWLVQLVTRKWMVDKGIMDGFAQQALQIASKAYPYGRHETREVCLQYLPHALAVLEARETNPKNQRDAKASLSHSLRVYYSYRAQWMDAERHQLQALKIRKMSLREEHPDTLSSMSDLASTLSNQGRWEEAEELEVQTMNIRLRVLGEEHVDILISIGNLRSTLRKQGRWREAERLEVQALTARKRILGEKHPHTLISIGNLALTYKKQGRWKEAEQLEVKVMETRKRILGEEHPDTITSMKNLADTLTSQGRSHDALVLFQDGAVLA</sequence>
<dbReference type="InterPro" id="IPR027417">
    <property type="entry name" value="P-loop_NTPase"/>
</dbReference>
<dbReference type="Pfam" id="PF13374">
    <property type="entry name" value="TPR_10"/>
    <property type="match status" value="3"/>
</dbReference>
<dbReference type="STRING" id="1573173.A0A161XWW1"/>
<protein>
    <recommendedName>
        <fullName evidence="3">Kinesin light chain</fullName>
    </recommendedName>
</protein>
<dbReference type="SUPFAM" id="SSF48452">
    <property type="entry name" value="TPR-like"/>
    <property type="match status" value="2"/>
</dbReference>
<dbReference type="InterPro" id="IPR011990">
    <property type="entry name" value="TPR-like_helical_dom_sf"/>
</dbReference>
<gene>
    <name evidence="1" type="ORF">CI238_05136</name>
</gene>
<organism evidence="1 2">
    <name type="scientific">Colletotrichum incanum</name>
    <name type="common">Soybean anthracnose fungus</name>
    <dbReference type="NCBI Taxonomy" id="1573173"/>
    <lineage>
        <taxon>Eukaryota</taxon>
        <taxon>Fungi</taxon>
        <taxon>Dikarya</taxon>
        <taxon>Ascomycota</taxon>
        <taxon>Pezizomycotina</taxon>
        <taxon>Sordariomycetes</taxon>
        <taxon>Hypocreomycetidae</taxon>
        <taxon>Glomerellales</taxon>
        <taxon>Glomerellaceae</taxon>
        <taxon>Colletotrichum</taxon>
        <taxon>Colletotrichum spaethianum species complex</taxon>
    </lineage>
</organism>
<dbReference type="SUPFAM" id="SSF52540">
    <property type="entry name" value="P-loop containing nucleoside triphosphate hydrolases"/>
    <property type="match status" value="1"/>
</dbReference>
<evidence type="ECO:0000313" key="2">
    <source>
        <dbReference type="Proteomes" id="UP000076584"/>
    </source>
</evidence>
<keyword evidence="2" id="KW-1185">Reference proteome</keyword>
<dbReference type="PANTHER" id="PTHR46082:SF11">
    <property type="entry name" value="AAA+ ATPASE DOMAIN-CONTAINING PROTEIN-RELATED"/>
    <property type="match status" value="1"/>
</dbReference>
<reference evidence="1 2" key="1">
    <citation type="submission" date="2015-06" db="EMBL/GenBank/DDBJ databases">
        <title>Survival trade-offs in plant roots during colonization by closely related pathogenic and mutualistic fungi.</title>
        <authorList>
            <person name="Hacquard S."/>
            <person name="Kracher B."/>
            <person name="Hiruma K."/>
            <person name="Weinman A."/>
            <person name="Muench P."/>
            <person name="Garrido Oter R."/>
            <person name="Ver Loren van Themaat E."/>
            <person name="Dallerey J.-F."/>
            <person name="Damm U."/>
            <person name="Henrissat B."/>
            <person name="Lespinet O."/>
            <person name="Thon M."/>
            <person name="Kemen E."/>
            <person name="McHardy A.C."/>
            <person name="Schulze-Lefert P."/>
            <person name="O'Connell R.J."/>
        </authorList>
    </citation>
    <scope>NUCLEOTIDE SEQUENCE [LARGE SCALE GENOMIC DNA]</scope>
    <source>
        <strain evidence="1 2">MAFF 238704</strain>
    </source>
</reference>
<dbReference type="PANTHER" id="PTHR46082">
    <property type="entry name" value="ATP/GTP-BINDING PROTEIN-RELATED"/>
    <property type="match status" value="1"/>
</dbReference>
<dbReference type="AlphaFoldDB" id="A0A161XWW1"/>
<comment type="caution">
    <text evidence="1">The sequence shown here is derived from an EMBL/GenBank/DDBJ whole genome shotgun (WGS) entry which is preliminary data.</text>
</comment>
<dbReference type="InterPro" id="IPR053137">
    <property type="entry name" value="NLR-like"/>
</dbReference>
<name>A0A161XWW1_COLIC</name>
<dbReference type="Proteomes" id="UP000076584">
    <property type="component" value="Unassembled WGS sequence"/>
</dbReference>
<proteinExistence type="predicted"/>
<dbReference type="Gene3D" id="3.40.50.300">
    <property type="entry name" value="P-loop containing nucleotide triphosphate hydrolases"/>
    <property type="match status" value="1"/>
</dbReference>
<dbReference type="EMBL" id="LFIW01001612">
    <property type="protein sequence ID" value="KZL81639.1"/>
    <property type="molecule type" value="Genomic_DNA"/>
</dbReference>
<accession>A0A161XWW1</accession>
<evidence type="ECO:0008006" key="3">
    <source>
        <dbReference type="Google" id="ProtNLM"/>
    </source>
</evidence>
<dbReference type="Gene3D" id="1.25.40.10">
    <property type="entry name" value="Tetratricopeptide repeat domain"/>
    <property type="match status" value="1"/>
</dbReference>
<evidence type="ECO:0000313" key="1">
    <source>
        <dbReference type="EMBL" id="KZL81639.1"/>
    </source>
</evidence>